<gene>
    <name evidence="2" type="ORF">BWQ96_03094</name>
</gene>
<name>A0A2V3IYC4_9FLOR</name>
<proteinExistence type="predicted"/>
<keyword evidence="1" id="KW-0812">Transmembrane</keyword>
<keyword evidence="3" id="KW-1185">Reference proteome</keyword>
<organism evidence="2 3">
    <name type="scientific">Gracilariopsis chorda</name>
    <dbReference type="NCBI Taxonomy" id="448386"/>
    <lineage>
        <taxon>Eukaryota</taxon>
        <taxon>Rhodophyta</taxon>
        <taxon>Florideophyceae</taxon>
        <taxon>Rhodymeniophycidae</taxon>
        <taxon>Gracilariales</taxon>
        <taxon>Gracilariaceae</taxon>
        <taxon>Gracilariopsis</taxon>
    </lineage>
</organism>
<protein>
    <submittedName>
        <fullName evidence="2">Uncharacterized protein</fullName>
    </submittedName>
</protein>
<feature type="transmembrane region" description="Helical" evidence="1">
    <location>
        <begin position="20"/>
        <end position="45"/>
    </location>
</feature>
<feature type="transmembrane region" description="Helical" evidence="1">
    <location>
        <begin position="346"/>
        <end position="368"/>
    </location>
</feature>
<comment type="caution">
    <text evidence="2">The sequence shown here is derived from an EMBL/GenBank/DDBJ whole genome shotgun (WGS) entry which is preliminary data.</text>
</comment>
<evidence type="ECO:0000313" key="3">
    <source>
        <dbReference type="Proteomes" id="UP000247409"/>
    </source>
</evidence>
<dbReference type="EMBL" id="NBIV01000028">
    <property type="protein sequence ID" value="PXF47152.1"/>
    <property type="molecule type" value="Genomic_DNA"/>
</dbReference>
<evidence type="ECO:0000256" key="1">
    <source>
        <dbReference type="SAM" id="Phobius"/>
    </source>
</evidence>
<accession>A0A2V3IYC4</accession>
<keyword evidence="1" id="KW-0472">Membrane</keyword>
<reference evidence="2 3" key="1">
    <citation type="journal article" date="2018" name="Mol. Biol. Evol.">
        <title>Analysis of the draft genome of the red seaweed Gracilariopsis chorda provides insights into genome size evolution in Rhodophyta.</title>
        <authorList>
            <person name="Lee J."/>
            <person name="Yang E.C."/>
            <person name="Graf L."/>
            <person name="Yang J.H."/>
            <person name="Qiu H."/>
            <person name="Zel Zion U."/>
            <person name="Chan C.X."/>
            <person name="Stephens T.G."/>
            <person name="Weber A.P.M."/>
            <person name="Boo G.H."/>
            <person name="Boo S.M."/>
            <person name="Kim K.M."/>
            <person name="Shin Y."/>
            <person name="Jung M."/>
            <person name="Lee S.J."/>
            <person name="Yim H.S."/>
            <person name="Lee J.H."/>
            <person name="Bhattacharya D."/>
            <person name="Yoon H.S."/>
        </authorList>
    </citation>
    <scope>NUCLEOTIDE SEQUENCE [LARGE SCALE GENOMIC DNA]</scope>
    <source>
        <strain evidence="2 3">SKKU-2015</strain>
        <tissue evidence="2">Whole body</tissue>
    </source>
</reference>
<dbReference type="AlphaFoldDB" id="A0A2V3IYC4"/>
<dbReference type="Proteomes" id="UP000247409">
    <property type="component" value="Unassembled WGS sequence"/>
</dbReference>
<sequence length="432" mass="47704">MEDTTLYMSFKLGNMVVWLWLEVLALGCLVLWTTNLASIIMVLFFKQSRTLRLRAKKTLIDRIPLNGDLTTLPTAPKLIITFIRAGVSIAVAFSALGIDPGNYYTNSQPSTHLVSATNLNFSGRAYDSAPTDSLQDFAVVACEDVTTTSVVKFMAIVSNSAFSCNFGRDVSDKKAIAEVIWDQDTVRDIAKGQALPVNIKLGENSAVLEEESSERLIRLHNSKEAPVFMSVIRRGVQNSTYGECHDDSNDDTTGQREYLVFSNGRVEDAGRVEDEVVSVAYVICKASSVIPLRNTDRMMFLPHITGSQQMILARQVAEALVSITADSSKKVFFGQTRSVTKLEEGFFKLMLGLTIGNTLFLVVSAILLRYVKRDIHVDVLSPVSMYWLGRSSEQRDKQGNKEATEDVFIRAAHTANGIEIAEIPTVRPVLGV</sequence>
<keyword evidence="1" id="KW-1133">Transmembrane helix</keyword>
<evidence type="ECO:0000313" key="2">
    <source>
        <dbReference type="EMBL" id="PXF47152.1"/>
    </source>
</evidence>